<dbReference type="OrthoDB" id="10571027at2759"/>
<accession>A0A2V1DIT3</accession>
<dbReference type="EMBL" id="KZ805421">
    <property type="protein sequence ID" value="PVH98106.1"/>
    <property type="molecule type" value="Genomic_DNA"/>
</dbReference>
<evidence type="ECO:0000313" key="3">
    <source>
        <dbReference type="Proteomes" id="UP000244855"/>
    </source>
</evidence>
<feature type="chain" id="PRO_5016058772" description="ShKT domain-containing protein" evidence="1">
    <location>
        <begin position="20"/>
        <end position="132"/>
    </location>
</feature>
<organism evidence="2 3">
    <name type="scientific">Periconia macrospinosa</name>
    <dbReference type="NCBI Taxonomy" id="97972"/>
    <lineage>
        <taxon>Eukaryota</taxon>
        <taxon>Fungi</taxon>
        <taxon>Dikarya</taxon>
        <taxon>Ascomycota</taxon>
        <taxon>Pezizomycotina</taxon>
        <taxon>Dothideomycetes</taxon>
        <taxon>Pleosporomycetidae</taxon>
        <taxon>Pleosporales</taxon>
        <taxon>Massarineae</taxon>
        <taxon>Periconiaceae</taxon>
        <taxon>Periconia</taxon>
    </lineage>
</organism>
<gene>
    <name evidence="2" type="ORF">DM02DRAFT_673642</name>
</gene>
<proteinExistence type="predicted"/>
<dbReference type="AlphaFoldDB" id="A0A2V1DIT3"/>
<evidence type="ECO:0000256" key="1">
    <source>
        <dbReference type="SAM" id="SignalP"/>
    </source>
</evidence>
<name>A0A2V1DIT3_9PLEO</name>
<dbReference type="Proteomes" id="UP000244855">
    <property type="component" value="Unassembled WGS sequence"/>
</dbReference>
<evidence type="ECO:0000313" key="2">
    <source>
        <dbReference type="EMBL" id="PVH98106.1"/>
    </source>
</evidence>
<feature type="signal peptide" evidence="1">
    <location>
        <begin position="1"/>
        <end position="19"/>
    </location>
</feature>
<protein>
    <recommendedName>
        <fullName evidence="4">ShKT domain-containing protein</fullName>
    </recommendedName>
</protein>
<keyword evidence="1" id="KW-0732">Signal</keyword>
<evidence type="ECO:0008006" key="4">
    <source>
        <dbReference type="Google" id="ProtNLM"/>
    </source>
</evidence>
<keyword evidence="3" id="KW-1185">Reference proteome</keyword>
<reference evidence="2 3" key="1">
    <citation type="journal article" date="2018" name="Sci. Rep.">
        <title>Comparative genomics provides insights into the lifestyle and reveals functional heterogeneity of dark septate endophytic fungi.</title>
        <authorList>
            <person name="Knapp D.G."/>
            <person name="Nemeth J.B."/>
            <person name="Barry K."/>
            <person name="Hainaut M."/>
            <person name="Henrissat B."/>
            <person name="Johnson J."/>
            <person name="Kuo A."/>
            <person name="Lim J.H.P."/>
            <person name="Lipzen A."/>
            <person name="Nolan M."/>
            <person name="Ohm R.A."/>
            <person name="Tamas L."/>
            <person name="Grigoriev I.V."/>
            <person name="Spatafora J.W."/>
            <person name="Nagy L.G."/>
            <person name="Kovacs G.M."/>
        </authorList>
    </citation>
    <scope>NUCLEOTIDE SEQUENCE [LARGE SCALE GENOMIC DNA]</scope>
    <source>
        <strain evidence="2 3">DSE2036</strain>
    </source>
</reference>
<sequence length="132" mass="14154">MKFHLTFLVASAVLASAWTNILSPPQDTAPANISISTNATSSTIAAVANSSVPENASASMDVFSSDGSANIAAVDENNVQTTDRGRCDKKCTDDWEKCVKTRCWAYEWGCPKVCMYTICEIGPNECGGCQWC</sequence>